<feature type="region of interest" description="Disordered" evidence="1">
    <location>
        <begin position="59"/>
        <end position="84"/>
    </location>
</feature>
<dbReference type="GeneID" id="87871018"/>
<accession>A0AAJ0IGR5</accession>
<dbReference type="Proteomes" id="UP001285908">
    <property type="component" value="Unassembled WGS sequence"/>
</dbReference>
<dbReference type="AlphaFoldDB" id="A0AAJ0IGR5"/>
<gene>
    <name evidence="2" type="ORF">B0T23DRAFT_20156</name>
</gene>
<proteinExistence type="predicted"/>
<evidence type="ECO:0000313" key="3">
    <source>
        <dbReference type="Proteomes" id="UP001285908"/>
    </source>
</evidence>
<protein>
    <submittedName>
        <fullName evidence="2">Uncharacterized protein</fullName>
    </submittedName>
</protein>
<organism evidence="2 3">
    <name type="scientific">Neurospora hispaniola</name>
    <dbReference type="NCBI Taxonomy" id="588809"/>
    <lineage>
        <taxon>Eukaryota</taxon>
        <taxon>Fungi</taxon>
        <taxon>Dikarya</taxon>
        <taxon>Ascomycota</taxon>
        <taxon>Pezizomycotina</taxon>
        <taxon>Sordariomycetes</taxon>
        <taxon>Sordariomycetidae</taxon>
        <taxon>Sordariales</taxon>
        <taxon>Sordariaceae</taxon>
        <taxon>Neurospora</taxon>
    </lineage>
</organism>
<evidence type="ECO:0000256" key="1">
    <source>
        <dbReference type="SAM" id="MobiDB-lite"/>
    </source>
</evidence>
<comment type="caution">
    <text evidence="2">The sequence shown here is derived from an EMBL/GenBank/DDBJ whole genome shotgun (WGS) entry which is preliminary data.</text>
</comment>
<dbReference type="EMBL" id="JAULSX010000001">
    <property type="protein sequence ID" value="KAK3499561.1"/>
    <property type="molecule type" value="Genomic_DNA"/>
</dbReference>
<evidence type="ECO:0000313" key="2">
    <source>
        <dbReference type="EMBL" id="KAK3499561.1"/>
    </source>
</evidence>
<dbReference type="RefSeq" id="XP_062697194.1">
    <property type="nucleotide sequence ID" value="XM_062833396.1"/>
</dbReference>
<sequence length="206" mass="22383">MRRTAFKLAWPHHQAQRQWASCCEVIHKVSYKPHTGNCAPRWFSRSPTPTFVWRPVTQSQNAGLKHKPRKRWTNGGQVRTGSGDGCPSWLRQAGSYSTSKVQRQGYVGPYIAPTCEIRSHRMLNAGASLCRQAASARSSTGNPRWPLGDGVLVPLSPESSLGGVDGRGGCVGTVEILVDLLIPLLVGRCFRDVDSGTSTMSGVPAD</sequence>
<keyword evidence="3" id="KW-1185">Reference proteome</keyword>
<reference evidence="2 3" key="1">
    <citation type="journal article" date="2023" name="Mol. Phylogenet. Evol.">
        <title>Genome-scale phylogeny and comparative genomics of the fungal order Sordariales.</title>
        <authorList>
            <person name="Hensen N."/>
            <person name="Bonometti L."/>
            <person name="Westerberg I."/>
            <person name="Brannstrom I.O."/>
            <person name="Guillou S."/>
            <person name="Cros-Aarteil S."/>
            <person name="Calhoun S."/>
            <person name="Haridas S."/>
            <person name="Kuo A."/>
            <person name="Mondo S."/>
            <person name="Pangilinan J."/>
            <person name="Riley R."/>
            <person name="LaButti K."/>
            <person name="Andreopoulos B."/>
            <person name="Lipzen A."/>
            <person name="Chen C."/>
            <person name="Yan M."/>
            <person name="Daum C."/>
            <person name="Ng V."/>
            <person name="Clum A."/>
            <person name="Steindorff A."/>
            <person name="Ohm R.A."/>
            <person name="Martin F."/>
            <person name="Silar P."/>
            <person name="Natvig D.O."/>
            <person name="Lalanne C."/>
            <person name="Gautier V."/>
            <person name="Ament-Velasquez S.L."/>
            <person name="Kruys A."/>
            <person name="Hutchinson M.I."/>
            <person name="Powell A.J."/>
            <person name="Barry K."/>
            <person name="Miller A.N."/>
            <person name="Grigoriev I.V."/>
            <person name="Debuchy R."/>
            <person name="Gladieux P."/>
            <person name="Hiltunen Thoren M."/>
            <person name="Johannesson H."/>
        </authorList>
    </citation>
    <scope>NUCLEOTIDE SEQUENCE [LARGE SCALE GENOMIC DNA]</scope>
    <source>
        <strain evidence="2 3">FGSC 10403</strain>
    </source>
</reference>
<name>A0AAJ0IGR5_9PEZI</name>